<dbReference type="Pfam" id="PF19258">
    <property type="entry name" value="KxYKxGKxW_sig"/>
    <property type="match status" value="1"/>
</dbReference>
<keyword evidence="3" id="KW-0732">Signal</keyword>
<dbReference type="SUPFAM" id="SSF74914">
    <property type="entry name" value="V-region of surface antigen I/II (SA I/II, PAC)"/>
    <property type="match status" value="1"/>
</dbReference>
<dbReference type="PROSITE" id="PS50847">
    <property type="entry name" value="GRAM_POS_ANCHORING"/>
    <property type="match status" value="1"/>
</dbReference>
<dbReference type="Proteomes" id="UP000316394">
    <property type="component" value="Chromosome"/>
</dbReference>
<dbReference type="Pfam" id="PF18652">
    <property type="entry name" value="Adhesin_P1_N"/>
    <property type="match status" value="1"/>
</dbReference>
<dbReference type="Pfam" id="PF16364">
    <property type="entry name" value="Antigen_C"/>
    <property type="match status" value="1"/>
</dbReference>
<keyword evidence="4" id="KW-0572">Peptidoglycan-anchor</keyword>
<evidence type="ECO:0000256" key="4">
    <source>
        <dbReference type="ARBA" id="ARBA00023088"/>
    </source>
</evidence>
<dbReference type="NCBIfam" id="TIGR03715">
    <property type="entry name" value="KxYKxGKxW"/>
    <property type="match status" value="1"/>
</dbReference>
<dbReference type="InterPro" id="IPR022263">
    <property type="entry name" value="KxYKxGKxW"/>
</dbReference>
<reference evidence="8 9" key="1">
    <citation type="submission" date="2019-07" db="EMBL/GenBank/DDBJ databases">
        <title>Gastrointestinal microbiota of Peromyscus leucopus, the white-footed mouse.</title>
        <authorList>
            <person name="Milovic A."/>
            <person name="Bassam K."/>
            <person name="Barbour A.G."/>
        </authorList>
    </citation>
    <scope>NUCLEOTIDE SEQUENCE [LARGE SCALE GENOMIC DNA]</scope>
    <source>
        <strain evidence="8 9">LL7</strain>
    </source>
</reference>
<evidence type="ECO:0000256" key="6">
    <source>
        <dbReference type="SAM" id="MobiDB-lite"/>
    </source>
</evidence>
<dbReference type="Gene3D" id="2.60.40.740">
    <property type="match status" value="4"/>
</dbReference>
<dbReference type="Gene3D" id="2.60.530.10">
    <property type="entry name" value="Major cell-surface adhesin PAc"/>
    <property type="match status" value="1"/>
</dbReference>
<gene>
    <name evidence="8" type="ORF">FOD75_06415</name>
</gene>
<evidence type="ECO:0000256" key="5">
    <source>
        <dbReference type="SAM" id="Coils"/>
    </source>
</evidence>
<evidence type="ECO:0000256" key="3">
    <source>
        <dbReference type="ARBA" id="ARBA00022729"/>
    </source>
</evidence>
<keyword evidence="2" id="KW-0964">Secreted</keyword>
<feature type="region of interest" description="Disordered" evidence="6">
    <location>
        <begin position="2402"/>
        <end position="2423"/>
    </location>
</feature>
<keyword evidence="5" id="KW-0175">Coiled coil</keyword>
<feature type="region of interest" description="Disordered" evidence="6">
    <location>
        <begin position="2331"/>
        <end position="2379"/>
    </location>
</feature>
<dbReference type="InterPro" id="IPR036234">
    <property type="entry name" value="SA_I/II_PAC_V_sf"/>
</dbReference>
<evidence type="ECO:0000313" key="9">
    <source>
        <dbReference type="Proteomes" id="UP000316394"/>
    </source>
</evidence>
<feature type="coiled-coil region" evidence="5">
    <location>
        <begin position="248"/>
        <end position="275"/>
    </location>
</feature>
<dbReference type="InterPro" id="IPR032300">
    <property type="entry name" value="Antigen_C"/>
</dbReference>
<accession>A0A517D5W7</accession>
<dbReference type="InterPro" id="IPR019931">
    <property type="entry name" value="LPXTG_anchor"/>
</dbReference>
<dbReference type="EMBL" id="CP041676">
    <property type="protein sequence ID" value="QDR72742.1"/>
    <property type="molecule type" value="Genomic_DNA"/>
</dbReference>
<dbReference type="RefSeq" id="WP_144227172.1">
    <property type="nucleotide sequence ID" value="NZ_CP041676.1"/>
</dbReference>
<dbReference type="NCBIfam" id="TIGR01167">
    <property type="entry name" value="LPXTG_anchor"/>
    <property type="match status" value="1"/>
</dbReference>
<organism evidence="8 9">
    <name type="scientific">Limosilactobacillus reuteri</name>
    <name type="common">Lactobacillus reuteri</name>
    <dbReference type="NCBI Taxonomy" id="1598"/>
    <lineage>
        <taxon>Bacteria</taxon>
        <taxon>Bacillati</taxon>
        <taxon>Bacillota</taxon>
        <taxon>Bacilli</taxon>
        <taxon>Lactobacillales</taxon>
        <taxon>Lactobacillaceae</taxon>
        <taxon>Limosilactobacillus</taxon>
    </lineage>
</organism>
<name>A0A517D5W7_LIMRT</name>
<evidence type="ECO:0000313" key="8">
    <source>
        <dbReference type="EMBL" id="QDR72742.1"/>
    </source>
</evidence>
<evidence type="ECO:0000256" key="1">
    <source>
        <dbReference type="ARBA" id="ARBA00022512"/>
    </source>
</evidence>
<evidence type="ECO:0000256" key="2">
    <source>
        <dbReference type="ARBA" id="ARBA00022525"/>
    </source>
</evidence>
<evidence type="ECO:0000259" key="7">
    <source>
        <dbReference type="PROSITE" id="PS50847"/>
    </source>
</evidence>
<dbReference type="InterPro" id="IPR041324">
    <property type="entry name" value="AgI/II_N"/>
</dbReference>
<dbReference type="Pfam" id="PF00746">
    <property type="entry name" value="Gram_pos_anchor"/>
    <property type="match status" value="1"/>
</dbReference>
<dbReference type="InterPro" id="IPR026345">
    <property type="entry name" value="Adh_isopep-form_adh_dom"/>
</dbReference>
<feature type="compositionally biased region" description="Low complexity" evidence="6">
    <location>
        <begin position="2348"/>
        <end position="2373"/>
    </location>
</feature>
<sequence length="2447" mass="266474">MIVKEKQTLKPITQTKRHYKLYKDGKHLVTAGIASLSVIGVMAVSSEVTANADANNGSNNGSQQTTTGGNAVTATTATSTTTFNAANAGTPVNTNQIAESKASTAGTITQPVNIDHSQLNNAVDQARQAGLTVNQKPTTTQTVNSDQVDATKQNIQNDEAKQAQQIQTITRQHHTEVSNVNNFNGSKGDTTQLDAKVKEAQSIPGLTVHQDQTQVVTKRASDTQGIQTAVNDATKSNNDQAQSLQSAIDTQKRNNTEYDNAMEQYNQQLQDYKNKMNWQNVLFSSQILQALKLVPEPNAKAKIDLLLPTSSDLNSYGVEYHQPGEEYIASAIGDKSSGAVRLDQTGESLLHVTNAQAGKDFARVTYTGLQNSMWAGHHISKIIATYSQLTDVYGIGNKDANGNPIGYIAISNDPYYGTFTYGLGGFAIDYQYYDENGNRINFGDQNDGAGAWFSIGSLNSSGPTGRVESVQLQSPGRLYQLAGSKVGVYSNVSMTNPIPDSTGKSGDYAYSPESTLPDDWDSTLGLNDPNAYIGATVAHVTGDHVKFSFFTQGNHNNMWAYPSTIVPVTPGPSRPVRKTSEAHYRYNQVNVLPSTIGDIPVSYQLHDLNVNTTPTKNWVNGIQNVNNKVGINDDIVHARVDMNYLKPSQIDGGLTSLKVSDNYSKYANDVDYAGAQVYENEQNATTNYDIVNTGQQVTATRKNPASANGGKVSLVIDFKIKPGVKTGTVFENSGSGTINDKTVPTNDAQIQTYQQETVKHWMDGNKVVDDKTEINGDIVTTQVHMSLPDQSNLIAPLSYISVDDNYTDFANKVQFLGYQVWENGKNVTDQYNVTNANNHITAVRKNASAAPAGEVILVGTFKINDNVANGTKLVNRGSGRLNNHTVDTNTPSVVTFTQSVDKHWVDNGRTVDTKTYIADDLATTNITTTLPNPSSLAHPLTYLSIDDDYTDFMNKAQLQNYQVWEGNNNVTSEYTVTNYNGHLTAVRKDASKAPGSTLRLVATWKINDNVPSGTKLTNKGSSRINNHTVESNQPYVVTYTQSTDKHWVDNNQVVDDHTYVDGDNVNGRVSMTLPNPSDLAKPLSNVIIRDDYTKFMQDVDYVSANVTENNKDVSGEYNIANENGVVTATRKDPSKAPAGNVQLNVIWRTHKNLPTGTKLINSGSGTINNKTVNTPDRTIYTFYNTSDKHWVEGNRKVDGLTQINDDLIHAEISTALPDPNQLAKKLEAVQLVDNWSDFKDKAKVTSYRVTENDKDVTDQYNVVVDSNNGFVTAIRKDASTAPGGTAKLLVDWKINHDVASGTKLRNTGYTLVNKSQVNVPTVDTVTFTPKTDKHWVEGSQNVDDKTYVSGDEVHGNVSMTLPDPSTLAKPLSKVIVIDNYTDFANKVTYENAKVYEGNKDVTSLYNIVNKDGVVTATRKDASTAPGGTVYLKANWKLNTNLPNGTVLTNKGSGQINNDLVPTPDRKIYVFTQTATKHWKAGSQNVDSKTVINDDVIHSEISMTLPDPSTLATPLTDVEIEDDYTNFSSHVGLPTVTLYENGNDVSDQYNVTLNSDQNRVTAVRKDASKAPGGTLTMAISWKINHDTASGTTFTNKGTGTINHNSVKTNQPDVKTYTPQTDKHWTNAKDQDVDNKVFIAGDSVNSKVSMTLPEPSQLAEKLKKVQVIDNYADFADKVDLKGYSVTENGKNVTDQYDIEVTKDHQIIATRKDASTAPGGIVILHAQWTLHKDVPTGTVLTNKGSGQINNDLVPTPDRQIKTYTQDTDKHWINNGGQVVDGKIAINDGIVTARVNMTLPKASTLGSDIHKIQLTDDFSKFAKDVDIQGVHVYEGDKDVTSEYDISIDPTGKVVATRKGPSKVNNHQGELPVTMQAVMNAKDSLDTNNLTTKVSGNLNNNLFASRAALFNSSFIQTHVASADGKINSQVDMQLPESNEGVNKVAVTDDYTNFSKYAQAKAVHVYEDGKEATANYTVKDDGAGHVTATRNNPENLNGGQVSMKVDYKIKGDIPNGTVLENHGSGTINDETIPTNTPSITTFTQAAEKHWTENDQIVDGRVVVDGSTAHAKVTTTLPDPSQLTDPLTNVSIKDDYSKFAKDVDLKDVQVLENGKLATDEYKLEKNDGSVVATRKDPAKTPGGNAQLLLTFDVHKDVPSGTKLENAGSSTINNHTVKTNTPYIETYLPNPTKDVVISVDNQKSLNGQKIKLNQRFDYKLAGATLPANVTSLTEYGFHDDYDQIHDQYNAGYTVLLNKDITLKDGTVLKENTDVTKYTTQVVDPENGKVDIEFDKDFLNKVDVAKSSFGATAYLKMKRVKSGTVHNKYTNTINNVEFTSNEVTTTTEEPKKPETPQKPQTPEKPATPKTPESPKTPSTPVKETPQTPIQVATPVQTPAAPVMAAVTPAPIQQAAQQPTQQELPQTGNDENAGAVAGFAGMLLALGAWSLKKKRHA</sequence>
<keyword evidence="1" id="KW-0134">Cell wall</keyword>
<proteinExistence type="predicted"/>
<dbReference type="Pfam" id="PF17998">
    <property type="entry name" value="AgI_II_C2"/>
    <property type="match status" value="5"/>
</dbReference>
<protein>
    <submittedName>
        <fullName evidence="8">LPXTG cell wall anchor domain-containing protein</fullName>
    </submittedName>
</protein>
<feature type="domain" description="Gram-positive cocci surface proteins LPxTG" evidence="7">
    <location>
        <begin position="2414"/>
        <end position="2447"/>
    </location>
</feature>